<keyword evidence="5" id="KW-1185">Reference proteome</keyword>
<evidence type="ECO:0008006" key="6">
    <source>
        <dbReference type="Google" id="ProtNLM"/>
    </source>
</evidence>
<dbReference type="Pfam" id="PF05163">
    <property type="entry name" value="DinB"/>
    <property type="match status" value="1"/>
</dbReference>
<dbReference type="Proteomes" id="UP000295328">
    <property type="component" value="Unassembled WGS sequence"/>
</dbReference>
<evidence type="ECO:0000256" key="1">
    <source>
        <dbReference type="ARBA" id="ARBA00008635"/>
    </source>
</evidence>
<gene>
    <name evidence="4" type="ORF">ERX37_08615</name>
</gene>
<name>A0A4R6BIX1_9STAP</name>
<dbReference type="Gene3D" id="1.20.120.450">
    <property type="entry name" value="dinb family like domain"/>
    <property type="match status" value="1"/>
</dbReference>
<dbReference type="GO" id="GO:0046872">
    <property type="term" value="F:metal ion binding"/>
    <property type="evidence" value="ECO:0007669"/>
    <property type="project" value="UniProtKB-KW"/>
</dbReference>
<comment type="caution">
    <text evidence="4">The sequence shown here is derived from an EMBL/GenBank/DDBJ whole genome shotgun (WGS) entry which is preliminary data.</text>
</comment>
<comment type="similarity">
    <text evidence="1">Belongs to the DinB family.</text>
</comment>
<evidence type="ECO:0000313" key="5">
    <source>
        <dbReference type="Proteomes" id="UP000295328"/>
    </source>
</evidence>
<proteinExistence type="inferred from homology"/>
<dbReference type="InterPro" id="IPR007837">
    <property type="entry name" value="DinB"/>
</dbReference>
<reference evidence="4 5" key="1">
    <citation type="submission" date="2019-01" db="EMBL/GenBank/DDBJ databases">
        <title>Draft genome sequences of the type strains of six Macrococcus species.</title>
        <authorList>
            <person name="Mazhar S."/>
            <person name="Altermann E."/>
            <person name="Hill C."/>
            <person name="Mcauliffe O."/>
        </authorList>
    </citation>
    <scope>NUCLEOTIDE SEQUENCE [LARGE SCALE GENOMIC DNA]</scope>
    <source>
        <strain evidence="4 5">CCM4809</strain>
    </source>
</reference>
<protein>
    <recommendedName>
        <fullName evidence="6">Damage-inducible protein DinB</fullName>
    </recommendedName>
</protein>
<evidence type="ECO:0000313" key="4">
    <source>
        <dbReference type="EMBL" id="TDM01547.1"/>
    </source>
</evidence>
<dbReference type="SUPFAM" id="SSF109854">
    <property type="entry name" value="DinB/YfiT-like putative metalloenzymes"/>
    <property type="match status" value="1"/>
</dbReference>
<evidence type="ECO:0000256" key="2">
    <source>
        <dbReference type="ARBA" id="ARBA00022723"/>
    </source>
</evidence>
<feature type="binding site" evidence="3">
    <location>
        <position position="133"/>
    </location>
    <ligand>
        <name>a divalent metal cation</name>
        <dbReference type="ChEBI" id="CHEBI:60240"/>
    </ligand>
</feature>
<dbReference type="OrthoDB" id="119432at2"/>
<evidence type="ECO:0000256" key="3">
    <source>
        <dbReference type="PIRSR" id="PIRSR607837-1"/>
    </source>
</evidence>
<dbReference type="InterPro" id="IPR034660">
    <property type="entry name" value="DinB/YfiT-like"/>
</dbReference>
<sequence length="159" mass="17795">MHMYTSKEVFIKDYEREAKLTLSCFKELNDEALEQAVSEKDRTLGEIAWYITQSLGGFASLTGETFEGASFGSERPETAEEIAQAYETTYQNVLASYQSSVTDDNLSDEVDFFGTPMPKGGILHAANTHQVHHRGQMSVLMRQADLHIPSIYGSSRDDQ</sequence>
<keyword evidence="2 3" id="KW-0479">Metal-binding</keyword>
<accession>A0A4R6BIX1</accession>
<dbReference type="EMBL" id="SCWE01000003">
    <property type="protein sequence ID" value="TDM01547.1"/>
    <property type="molecule type" value="Genomic_DNA"/>
</dbReference>
<organism evidence="4 5">
    <name type="scientific">Macrococcus hajekii</name>
    <dbReference type="NCBI Taxonomy" id="198482"/>
    <lineage>
        <taxon>Bacteria</taxon>
        <taxon>Bacillati</taxon>
        <taxon>Bacillota</taxon>
        <taxon>Bacilli</taxon>
        <taxon>Bacillales</taxon>
        <taxon>Staphylococcaceae</taxon>
        <taxon>Macrococcus</taxon>
    </lineage>
</organism>
<dbReference type="AlphaFoldDB" id="A0A4R6BIX1"/>
<feature type="binding site" evidence="3">
    <location>
        <position position="129"/>
    </location>
    <ligand>
        <name>a divalent metal cation</name>
        <dbReference type="ChEBI" id="CHEBI:60240"/>
    </ligand>
</feature>